<evidence type="ECO:0000256" key="11">
    <source>
        <dbReference type="ARBA" id="ARBA00023306"/>
    </source>
</evidence>
<keyword evidence="6" id="KW-0547">Nucleotide-binding</keyword>
<keyword evidence="4" id="KW-0235">DNA replication</keyword>
<name>A0ABT9NS47_9ACTN</name>
<evidence type="ECO:0000256" key="10">
    <source>
        <dbReference type="ARBA" id="ARBA00023204"/>
    </source>
</evidence>
<dbReference type="Pfam" id="PF04679">
    <property type="entry name" value="DNA_ligase_A_C"/>
    <property type="match status" value="1"/>
</dbReference>
<keyword evidence="8" id="KW-0067">ATP-binding</keyword>
<keyword evidence="2 14" id="KW-0436">Ligase</keyword>
<dbReference type="Proteomes" id="UP001240447">
    <property type="component" value="Unassembled WGS sequence"/>
</dbReference>
<feature type="domain" description="ATP-dependent DNA ligase family profile" evidence="13">
    <location>
        <begin position="293"/>
        <end position="405"/>
    </location>
</feature>
<dbReference type="InterPro" id="IPR036599">
    <property type="entry name" value="DNA_ligase_N_sf"/>
</dbReference>
<proteinExistence type="predicted"/>
<dbReference type="InterPro" id="IPR012308">
    <property type="entry name" value="DNA_ligase_ATP-dep_N"/>
</dbReference>
<dbReference type="SUPFAM" id="SSF50249">
    <property type="entry name" value="Nucleic acid-binding proteins"/>
    <property type="match status" value="1"/>
</dbReference>
<keyword evidence="9" id="KW-0233">DNA recombination</keyword>
<dbReference type="Pfam" id="PF04675">
    <property type="entry name" value="DNA_ligase_A_N"/>
    <property type="match status" value="1"/>
</dbReference>
<protein>
    <recommendedName>
        <fullName evidence="1">DNA ligase (ATP)</fullName>
        <ecNumber evidence="1">6.5.1.1</ecNumber>
    </recommendedName>
</protein>
<keyword evidence="15" id="KW-1185">Reference proteome</keyword>
<dbReference type="RefSeq" id="WP_306825260.1">
    <property type="nucleotide sequence ID" value="NZ_JAUSQM010000001.1"/>
</dbReference>
<dbReference type="InterPro" id="IPR012309">
    <property type="entry name" value="DNA_ligase_ATP-dep_C"/>
</dbReference>
<dbReference type="InterPro" id="IPR012310">
    <property type="entry name" value="DNA_ligase_ATP-dep_cent"/>
</dbReference>
<evidence type="ECO:0000313" key="15">
    <source>
        <dbReference type="Proteomes" id="UP001240447"/>
    </source>
</evidence>
<evidence type="ECO:0000256" key="3">
    <source>
        <dbReference type="ARBA" id="ARBA00022618"/>
    </source>
</evidence>
<comment type="caution">
    <text evidence="14">The sequence shown here is derived from an EMBL/GenBank/DDBJ whole genome shotgun (WGS) entry which is preliminary data.</text>
</comment>
<dbReference type="NCBIfam" id="NF002868">
    <property type="entry name" value="PRK03180.1"/>
    <property type="match status" value="1"/>
</dbReference>
<dbReference type="PANTHER" id="PTHR45674">
    <property type="entry name" value="DNA LIGASE 1/3 FAMILY MEMBER"/>
    <property type="match status" value="1"/>
</dbReference>
<dbReference type="Gene3D" id="3.30.470.30">
    <property type="entry name" value="DNA ligase/mRNA capping enzyme"/>
    <property type="match status" value="1"/>
</dbReference>
<dbReference type="SUPFAM" id="SSF56091">
    <property type="entry name" value="DNA ligase/mRNA capping enzyme, catalytic domain"/>
    <property type="match status" value="1"/>
</dbReference>
<dbReference type="GO" id="GO:0003910">
    <property type="term" value="F:DNA ligase (ATP) activity"/>
    <property type="evidence" value="ECO:0007669"/>
    <property type="project" value="UniProtKB-EC"/>
</dbReference>
<dbReference type="EC" id="6.5.1.1" evidence="1"/>
<evidence type="ECO:0000256" key="12">
    <source>
        <dbReference type="ARBA" id="ARBA00034003"/>
    </source>
</evidence>
<keyword evidence="3" id="KW-0132">Cell division</keyword>
<dbReference type="InterPro" id="IPR050191">
    <property type="entry name" value="ATP-dep_DNA_ligase"/>
</dbReference>
<dbReference type="SUPFAM" id="SSF117018">
    <property type="entry name" value="ATP-dependent DNA ligase DNA-binding domain"/>
    <property type="match status" value="1"/>
</dbReference>
<keyword evidence="7" id="KW-0227">DNA damage</keyword>
<evidence type="ECO:0000256" key="6">
    <source>
        <dbReference type="ARBA" id="ARBA00022741"/>
    </source>
</evidence>
<keyword evidence="10" id="KW-0234">DNA repair</keyword>
<sequence>MLLAALVETSVAVRSTRSRTAKVDLLAAGLRAAGADEVGLVATYLAGALRQRRTGLGWRTVGEVRVPPAEEATLTVTEVDTAFATMAQISGPSSATRRRDTWADLLARATGDEQDWLRAVVTGEVRQGALDSLLLDAVAKATGVPLAAVRRAAMLAGSSAVVAEVATTQGEDGLAAIGLAPGRPIRPMLAGSEPDVEAALLRLREQADGAHGVEVKLDGLRIQAHRVGEDVRVYSRSLDDLTERVPAVVDAVRALSVDVVVLDGEALVLDESGRARPFQESTTKGAALVPRFFDLLHYDGVDLIDEPAHVRWEALDALVPADLRVERLVTDSAGDATAFAARALTAGHEGVVLKGSHTPYAAGRRGAGWIKVKPRLTADLVVLAVEWGSGRREGKLSNIHLGARDPQSGDFVMIGKTFKGMTDAILAWQTERYLALQTRTDGHVVHVRPEQVVEIAYDGVQRSTRYPGGIALRFARVVGYRDDKSPAEADTIDSLREGLG</sequence>
<evidence type="ECO:0000256" key="1">
    <source>
        <dbReference type="ARBA" id="ARBA00012727"/>
    </source>
</evidence>
<evidence type="ECO:0000256" key="5">
    <source>
        <dbReference type="ARBA" id="ARBA00022723"/>
    </source>
</evidence>
<evidence type="ECO:0000256" key="8">
    <source>
        <dbReference type="ARBA" id="ARBA00022840"/>
    </source>
</evidence>
<dbReference type="Gene3D" id="1.10.3260.10">
    <property type="entry name" value="DNA ligase, ATP-dependent, N-terminal domain"/>
    <property type="match status" value="1"/>
</dbReference>
<evidence type="ECO:0000256" key="9">
    <source>
        <dbReference type="ARBA" id="ARBA00023172"/>
    </source>
</evidence>
<evidence type="ECO:0000313" key="14">
    <source>
        <dbReference type="EMBL" id="MDP9823218.1"/>
    </source>
</evidence>
<evidence type="ECO:0000256" key="2">
    <source>
        <dbReference type="ARBA" id="ARBA00022598"/>
    </source>
</evidence>
<evidence type="ECO:0000259" key="13">
    <source>
        <dbReference type="PROSITE" id="PS50160"/>
    </source>
</evidence>
<dbReference type="InterPro" id="IPR012340">
    <property type="entry name" value="NA-bd_OB-fold"/>
</dbReference>
<dbReference type="PANTHER" id="PTHR45674:SF13">
    <property type="entry name" value="DNA LIGASE-RELATED"/>
    <property type="match status" value="1"/>
</dbReference>
<keyword evidence="5" id="KW-0479">Metal-binding</keyword>
<gene>
    <name evidence="14" type="ORF">J2S59_003027</name>
</gene>
<accession>A0ABT9NS47</accession>
<evidence type="ECO:0000256" key="4">
    <source>
        <dbReference type="ARBA" id="ARBA00022705"/>
    </source>
</evidence>
<reference evidence="14 15" key="1">
    <citation type="submission" date="2023-07" db="EMBL/GenBank/DDBJ databases">
        <title>Sequencing the genomes of 1000 actinobacteria strains.</title>
        <authorList>
            <person name="Klenk H.-P."/>
        </authorList>
    </citation>
    <scope>NUCLEOTIDE SEQUENCE [LARGE SCALE GENOMIC DNA]</scope>
    <source>
        <strain evidence="14 15">GD13</strain>
    </source>
</reference>
<dbReference type="EMBL" id="JAUSQM010000001">
    <property type="protein sequence ID" value="MDP9823218.1"/>
    <property type="molecule type" value="Genomic_DNA"/>
</dbReference>
<comment type="catalytic activity">
    <reaction evidence="12">
        <text>ATP + (deoxyribonucleotide)n-3'-hydroxyl + 5'-phospho-(deoxyribonucleotide)m = (deoxyribonucleotide)n+m + AMP + diphosphate.</text>
        <dbReference type="EC" id="6.5.1.1"/>
    </reaction>
</comment>
<dbReference type="PROSITE" id="PS50160">
    <property type="entry name" value="DNA_LIGASE_A3"/>
    <property type="match status" value="1"/>
</dbReference>
<dbReference type="Pfam" id="PF01068">
    <property type="entry name" value="DNA_ligase_A_M"/>
    <property type="match status" value="1"/>
</dbReference>
<evidence type="ECO:0000256" key="7">
    <source>
        <dbReference type="ARBA" id="ARBA00022763"/>
    </source>
</evidence>
<keyword evidence="11" id="KW-0131">Cell cycle</keyword>
<dbReference type="Gene3D" id="2.40.50.140">
    <property type="entry name" value="Nucleic acid-binding proteins"/>
    <property type="match status" value="1"/>
</dbReference>
<organism evidence="14 15">
    <name type="scientific">Nocardioides massiliensis</name>
    <dbReference type="NCBI Taxonomy" id="1325935"/>
    <lineage>
        <taxon>Bacteria</taxon>
        <taxon>Bacillati</taxon>
        <taxon>Actinomycetota</taxon>
        <taxon>Actinomycetes</taxon>
        <taxon>Propionibacteriales</taxon>
        <taxon>Nocardioidaceae</taxon>
        <taxon>Nocardioides</taxon>
    </lineage>
</organism>